<dbReference type="EMBL" id="CP066744">
    <property type="protein sequence ID" value="QQK08959.1"/>
    <property type="molecule type" value="Genomic_DNA"/>
</dbReference>
<gene>
    <name evidence="1" type="ORF">JFY71_05325</name>
</gene>
<keyword evidence="2" id="KW-1185">Reference proteome</keyword>
<sequence>MFILLSLADENGIDIKQFEKVYKQYKNLMFSVSFYILKDKMLAEDAVQQAFIKIIEIFNKIEFENCNKTRNLFVLICKNISINMYNSRKNKAAINLEESIFNNLKDPKSQLDYDNIENEVEGAIKSLPSIYSDVIYCKYVLGYSNSEISKLLNISVGNVRQRISRGKEKLRKILIEEGVEIYE</sequence>
<dbReference type="Proteomes" id="UP000595814">
    <property type="component" value="Chromosome"/>
</dbReference>
<protein>
    <submittedName>
        <fullName evidence="1">Sigma-70 family RNA polymerase sigma factor</fullName>
    </submittedName>
</protein>
<evidence type="ECO:0000313" key="1">
    <source>
        <dbReference type="EMBL" id="QQK08959.1"/>
    </source>
</evidence>
<organism evidence="1 2">
    <name type="scientific">Miniphocaeibacter halophilus</name>
    <dbReference type="NCBI Taxonomy" id="2931922"/>
    <lineage>
        <taxon>Bacteria</taxon>
        <taxon>Bacillati</taxon>
        <taxon>Bacillota</taxon>
        <taxon>Tissierellia</taxon>
        <taxon>Tissierellales</taxon>
        <taxon>Peptoniphilaceae</taxon>
        <taxon>Miniphocaeibacter</taxon>
    </lineage>
</organism>
<accession>A0AC61N206</accession>
<proteinExistence type="predicted"/>
<reference evidence="1 2" key="1">
    <citation type="journal article" date="2022" name="Int. J. Syst. Evol. Microbiol.">
        <title>Miniphocaeibacter halophilus sp. nov., an ammonium-tolerant acetate-producing bacterium isolated from a biogas system.</title>
        <authorList>
            <person name="Schnurer A."/>
            <person name="Singh A."/>
            <person name="Bi S."/>
            <person name="Qiao W."/>
            <person name="Westerholm M."/>
        </authorList>
    </citation>
    <scope>NUCLEOTIDE SEQUENCE [LARGE SCALE GENOMIC DNA]</scope>
    <source>
        <strain evidence="1 2">AMB_01</strain>
    </source>
</reference>
<name>A0AC61N206_9FIRM</name>
<evidence type="ECO:0000313" key="2">
    <source>
        <dbReference type="Proteomes" id="UP000595814"/>
    </source>
</evidence>